<sequence>MVGAADQETTGAILNHDVGQTKPANALDVLSGYKDSGYISSDGLTLTPEYNTTDITEWNGALVRRIIESFNGTLSWAHLETDEESLRIWAGDVNVEEATAEVGKTITAALGAHEHPHRAWAFRIKDGERRILIWVPDGQVTDAGEVTFTKSGAITWPVTLSTYPDDAGNCIYIILTDGTVVGG</sequence>
<organism evidence="1 2">
    <name type="scientific">Actinomyces ruminis</name>
    <dbReference type="NCBI Taxonomy" id="1937003"/>
    <lineage>
        <taxon>Bacteria</taxon>
        <taxon>Bacillati</taxon>
        <taxon>Actinomycetota</taxon>
        <taxon>Actinomycetes</taxon>
        <taxon>Actinomycetales</taxon>
        <taxon>Actinomycetaceae</taxon>
        <taxon>Actinomyces</taxon>
    </lineage>
</organism>
<dbReference type="InterPro" id="IPR058154">
    <property type="entry name" value="Bxb1_TTP-like"/>
</dbReference>
<keyword evidence="2" id="KW-1185">Reference proteome</keyword>
<evidence type="ECO:0000313" key="2">
    <source>
        <dbReference type="Proteomes" id="UP000194577"/>
    </source>
</evidence>
<reference evidence="1 2" key="1">
    <citation type="submission" date="2017-10" db="EMBL/GenBank/DDBJ databases">
        <title>Draft genome sequence of cellulolytic Actinomyces sp CtC72 isolated from cattle rumen fluid.</title>
        <authorList>
            <person name="Joshi A.J."/>
            <person name="Vasudevan G."/>
            <person name="Lanjekar V.B."/>
            <person name="Hivarkar S."/>
            <person name="Engineer A."/>
            <person name="Pore S.D."/>
            <person name="Dhakephalkar P.K."/>
            <person name="Dagar S."/>
        </authorList>
    </citation>
    <scope>NUCLEOTIDE SEQUENCE [LARGE SCALE GENOMIC DNA]</scope>
    <source>
        <strain evidence="2">CtC72</strain>
    </source>
</reference>
<dbReference type="Proteomes" id="UP000194577">
    <property type="component" value="Unassembled WGS sequence"/>
</dbReference>
<gene>
    <name evidence="1" type="ORF">BW737_008925</name>
</gene>
<accession>A0ABX4MAU9</accession>
<dbReference type="EMBL" id="MTPX02000042">
    <property type="protein sequence ID" value="PHP52594.1"/>
    <property type="molecule type" value="Genomic_DNA"/>
</dbReference>
<dbReference type="Pfam" id="PF25681">
    <property type="entry name" value="Phage_TTP_17"/>
    <property type="match status" value="1"/>
</dbReference>
<protein>
    <submittedName>
        <fullName evidence="1">Uncharacterized protein</fullName>
    </submittedName>
</protein>
<proteinExistence type="predicted"/>
<comment type="caution">
    <text evidence="1">The sequence shown here is derived from an EMBL/GenBank/DDBJ whole genome shotgun (WGS) entry which is preliminary data.</text>
</comment>
<evidence type="ECO:0000313" key="1">
    <source>
        <dbReference type="EMBL" id="PHP52594.1"/>
    </source>
</evidence>
<name>A0ABX4MAU9_9ACTO</name>